<name>A0A397UC34_9GLOM</name>
<evidence type="ECO:0000259" key="2">
    <source>
        <dbReference type="SMART" id="SM00388"/>
    </source>
</evidence>
<dbReference type="Proteomes" id="UP000266673">
    <property type="component" value="Unassembled WGS sequence"/>
</dbReference>
<keyword evidence="4" id="KW-1185">Reference proteome</keyword>
<dbReference type="SMART" id="SM00388">
    <property type="entry name" value="HisKA"/>
    <property type="match status" value="1"/>
</dbReference>
<keyword evidence="1" id="KW-0597">Phosphoprotein</keyword>
<dbReference type="InterPro" id="IPR003661">
    <property type="entry name" value="HisK_dim/P_dom"/>
</dbReference>
<dbReference type="CDD" id="cd00082">
    <property type="entry name" value="HisKA"/>
    <property type="match status" value="1"/>
</dbReference>
<dbReference type="InterPro" id="IPR029016">
    <property type="entry name" value="GAF-like_dom_sf"/>
</dbReference>
<dbReference type="SUPFAM" id="SSF55781">
    <property type="entry name" value="GAF domain-like"/>
    <property type="match status" value="1"/>
</dbReference>
<dbReference type="Pfam" id="PF00512">
    <property type="entry name" value="HisKA"/>
    <property type="match status" value="1"/>
</dbReference>
<dbReference type="PANTHER" id="PTHR43719:SF28">
    <property type="entry name" value="PEROXIDE STRESS-ACTIVATED HISTIDINE KINASE MAK1-RELATED"/>
    <property type="match status" value="1"/>
</dbReference>
<dbReference type="STRING" id="44941.A0A397UC34"/>
<feature type="domain" description="Signal transduction histidine kinase dimerisation/phosphoacceptor" evidence="2">
    <location>
        <begin position="63"/>
        <end position="128"/>
    </location>
</feature>
<sequence length="351" mass="40455">MASSYWGCIKLHRSSNSIWLNSEIELLQQISNQIGLAIFYKTLIEENLEKEIQIKAESIANKTKTQILANTSHELRTPLETIIGLISLFDFSTLTDDQKDMIDIIQLASDSVLSIVNNILNAAKLEAQQIASINTAFDLLYLFEKIIEQFTKDLENKPIEFILNYNVENIPRYIKGDPERIKFTEAGEIILYVSIKPQKGIDDNTCSQIVKNYCLLIELHDTGNVKKVDAFVTPLKNKDEIMKALLELREMDIMRDVIVENKTSVSKRTVDYKVCQVSSTNQDLYDENSKTFALMFMRNCIIAYRELIDVYFTTHYSQYAFDSLFCDVSNHVYRHNAKEIMVESLIYGIIY</sequence>
<dbReference type="Gene3D" id="3.30.450.40">
    <property type="match status" value="1"/>
</dbReference>
<dbReference type="PANTHER" id="PTHR43719">
    <property type="entry name" value="TWO-COMPONENT HISTIDINE KINASE"/>
    <property type="match status" value="1"/>
</dbReference>
<proteinExistence type="predicted"/>
<dbReference type="InterPro" id="IPR036097">
    <property type="entry name" value="HisK_dim/P_sf"/>
</dbReference>
<evidence type="ECO:0000313" key="4">
    <source>
        <dbReference type="Proteomes" id="UP000266673"/>
    </source>
</evidence>
<gene>
    <name evidence="3" type="ORF">C2G38_2253077</name>
</gene>
<comment type="caution">
    <text evidence="3">The sequence shown here is derived from an EMBL/GenBank/DDBJ whole genome shotgun (WGS) entry which is preliminary data.</text>
</comment>
<dbReference type="SUPFAM" id="SSF47384">
    <property type="entry name" value="Homodimeric domain of signal transducing histidine kinase"/>
    <property type="match status" value="1"/>
</dbReference>
<dbReference type="InterPro" id="IPR050956">
    <property type="entry name" value="2C_system_His_kinase"/>
</dbReference>
<reference evidence="3 4" key="1">
    <citation type="submission" date="2018-06" db="EMBL/GenBank/DDBJ databases">
        <title>Comparative genomics reveals the genomic features of Rhizophagus irregularis, R. cerebriforme, R. diaphanum and Gigaspora rosea, and their symbiotic lifestyle signature.</title>
        <authorList>
            <person name="Morin E."/>
            <person name="San Clemente H."/>
            <person name="Chen E.C.H."/>
            <person name="De La Providencia I."/>
            <person name="Hainaut M."/>
            <person name="Kuo A."/>
            <person name="Kohler A."/>
            <person name="Murat C."/>
            <person name="Tang N."/>
            <person name="Roy S."/>
            <person name="Loubradou J."/>
            <person name="Henrissat B."/>
            <person name="Grigoriev I.V."/>
            <person name="Corradi N."/>
            <person name="Roux C."/>
            <person name="Martin F.M."/>
        </authorList>
    </citation>
    <scope>NUCLEOTIDE SEQUENCE [LARGE SCALE GENOMIC DNA]</scope>
    <source>
        <strain evidence="3 4">DAOM 194757</strain>
    </source>
</reference>
<dbReference type="GO" id="GO:0000155">
    <property type="term" value="F:phosphorelay sensor kinase activity"/>
    <property type="evidence" value="ECO:0007669"/>
    <property type="project" value="InterPro"/>
</dbReference>
<dbReference type="Gene3D" id="1.10.287.130">
    <property type="match status" value="1"/>
</dbReference>
<dbReference type="AlphaFoldDB" id="A0A397UC34"/>
<dbReference type="EMBL" id="QKWP01001778">
    <property type="protein sequence ID" value="RIB06678.1"/>
    <property type="molecule type" value="Genomic_DNA"/>
</dbReference>
<evidence type="ECO:0000313" key="3">
    <source>
        <dbReference type="EMBL" id="RIB06678.1"/>
    </source>
</evidence>
<evidence type="ECO:0000256" key="1">
    <source>
        <dbReference type="ARBA" id="ARBA00022553"/>
    </source>
</evidence>
<accession>A0A397UC34</accession>
<protein>
    <recommendedName>
        <fullName evidence="2">Signal transduction histidine kinase dimerisation/phosphoacceptor domain-containing protein</fullName>
    </recommendedName>
</protein>
<dbReference type="OrthoDB" id="60033at2759"/>
<organism evidence="3 4">
    <name type="scientific">Gigaspora rosea</name>
    <dbReference type="NCBI Taxonomy" id="44941"/>
    <lineage>
        <taxon>Eukaryota</taxon>
        <taxon>Fungi</taxon>
        <taxon>Fungi incertae sedis</taxon>
        <taxon>Mucoromycota</taxon>
        <taxon>Glomeromycotina</taxon>
        <taxon>Glomeromycetes</taxon>
        <taxon>Diversisporales</taxon>
        <taxon>Gigasporaceae</taxon>
        <taxon>Gigaspora</taxon>
    </lineage>
</organism>